<name>A0A9N9PGL5_9GLOM</name>
<gene>
    <name evidence="1" type="ORF">DERYTH_LOCUS25963</name>
</gene>
<evidence type="ECO:0000313" key="2">
    <source>
        <dbReference type="Proteomes" id="UP000789405"/>
    </source>
</evidence>
<feature type="non-terminal residue" evidence="1">
    <location>
        <position position="1"/>
    </location>
</feature>
<dbReference type="EMBL" id="CAJVPY010051324">
    <property type="protein sequence ID" value="CAG8814442.1"/>
    <property type="molecule type" value="Genomic_DNA"/>
</dbReference>
<dbReference type="AlphaFoldDB" id="A0A9N9PGL5"/>
<organism evidence="1 2">
    <name type="scientific">Dentiscutata erythropus</name>
    <dbReference type="NCBI Taxonomy" id="1348616"/>
    <lineage>
        <taxon>Eukaryota</taxon>
        <taxon>Fungi</taxon>
        <taxon>Fungi incertae sedis</taxon>
        <taxon>Mucoromycota</taxon>
        <taxon>Glomeromycotina</taxon>
        <taxon>Glomeromycetes</taxon>
        <taxon>Diversisporales</taxon>
        <taxon>Gigasporaceae</taxon>
        <taxon>Dentiscutata</taxon>
    </lineage>
</organism>
<keyword evidence="2" id="KW-1185">Reference proteome</keyword>
<sequence>VGRKYLEDLGGLCHMCSQYSYEVFLDLTLLIQKYIAENKQLLTKCDNLKRFLKRDYKQHF</sequence>
<dbReference type="OrthoDB" id="2315425at2759"/>
<accession>A0A9N9PGL5</accession>
<dbReference type="Proteomes" id="UP000789405">
    <property type="component" value="Unassembled WGS sequence"/>
</dbReference>
<comment type="caution">
    <text evidence="1">The sequence shown here is derived from an EMBL/GenBank/DDBJ whole genome shotgun (WGS) entry which is preliminary data.</text>
</comment>
<feature type="non-terminal residue" evidence="1">
    <location>
        <position position="60"/>
    </location>
</feature>
<evidence type="ECO:0000313" key="1">
    <source>
        <dbReference type="EMBL" id="CAG8814442.1"/>
    </source>
</evidence>
<protein>
    <submittedName>
        <fullName evidence="1">24081_t:CDS:1</fullName>
    </submittedName>
</protein>
<reference evidence="1" key="1">
    <citation type="submission" date="2021-06" db="EMBL/GenBank/DDBJ databases">
        <authorList>
            <person name="Kallberg Y."/>
            <person name="Tangrot J."/>
            <person name="Rosling A."/>
        </authorList>
    </citation>
    <scope>NUCLEOTIDE SEQUENCE</scope>
    <source>
        <strain evidence="1">MA453B</strain>
    </source>
</reference>
<proteinExistence type="predicted"/>